<dbReference type="EMBL" id="JAMRDG010000001">
    <property type="protein sequence ID" value="KAJ3697882.1"/>
    <property type="molecule type" value="Genomic_DNA"/>
</dbReference>
<evidence type="ECO:0000256" key="5">
    <source>
        <dbReference type="ARBA" id="ARBA00058521"/>
    </source>
</evidence>
<keyword evidence="4 6" id="KW-0808">Transferase</keyword>
<dbReference type="SUPFAM" id="SSF53756">
    <property type="entry name" value="UDP-Glycosyltransferase/glycogen phosphorylase"/>
    <property type="match status" value="1"/>
</dbReference>
<dbReference type="Proteomes" id="UP001210211">
    <property type="component" value="Unassembled WGS sequence"/>
</dbReference>
<dbReference type="AlphaFoldDB" id="A0AAD5ZH85"/>
<dbReference type="CDD" id="cd03784">
    <property type="entry name" value="GT1_Gtf-like"/>
    <property type="match status" value="1"/>
</dbReference>
<reference evidence="8 9" key="1">
    <citation type="journal article" date="2022" name="Cell">
        <title>Repeat-based holocentromeres influence genome architecture and karyotype evolution.</title>
        <authorList>
            <person name="Hofstatter P.G."/>
            <person name="Thangavel G."/>
            <person name="Lux T."/>
            <person name="Neumann P."/>
            <person name="Vondrak T."/>
            <person name="Novak P."/>
            <person name="Zhang M."/>
            <person name="Costa L."/>
            <person name="Castellani M."/>
            <person name="Scott A."/>
            <person name="Toegelov H."/>
            <person name="Fuchs J."/>
            <person name="Mata-Sucre Y."/>
            <person name="Dias Y."/>
            <person name="Vanzela A.L.L."/>
            <person name="Huettel B."/>
            <person name="Almeida C.C.S."/>
            <person name="Simkova H."/>
            <person name="Souza G."/>
            <person name="Pedrosa-Harand A."/>
            <person name="Macas J."/>
            <person name="Mayer K.F.X."/>
            <person name="Houben A."/>
            <person name="Marques A."/>
        </authorList>
    </citation>
    <scope>NUCLEOTIDE SEQUENCE [LARGE SCALE GENOMIC DNA]</scope>
    <source>
        <strain evidence="8">RhyTen1mFocal</strain>
    </source>
</reference>
<evidence type="ECO:0000256" key="1">
    <source>
        <dbReference type="ARBA" id="ARBA00009995"/>
    </source>
</evidence>
<keyword evidence="2" id="KW-0216">Detoxification</keyword>
<comment type="similarity">
    <text evidence="1 6">Belongs to the UDP-glycosyltransferase family.</text>
</comment>
<sequence>MADDHKDLKTSPHALILPYPSQGHINPLLQFAKRLAYHGLRSTLAIPRSILGSTEPETGSVHIAVISDGFDKGITDISSVTEYLDKLKSVGSKTLGQLMQTESSVGRPVDIVIYDTAVPWGADVARQFGAATAAFFTQSCAVDTVYGHIWEGKLEMPVRAEFIQLTGSRLLEQEDLPSFILQPDADAYPTYVVILTKQFLGLDKADEVLINSFYELETEEAEYMASVWRAKTIGPTVPSSYLDNHIPSDTSYGFHVYKPETAPCMAWLDTKLPNSVVYISIGSILSLDIRQMAELAYGIFNSNIPFLWVVRSSEVSKLPEGFADEAKERGLIVSWSPQLDILAHQAVGCFLSHCGWNSTIEALSIGVPMVAFPQWTDQPMNASYVESVWEVGVRTRQDSDRLVRREEIESCVKEVMQGGRSEEYRRNAEKWSNKAKEAMKEGGSSYKNIVNLVAKYKNN</sequence>
<protein>
    <recommendedName>
        <fullName evidence="7">Glycosyltransferase</fullName>
        <ecNumber evidence="7">2.4.1.-</ecNumber>
    </recommendedName>
</protein>
<accession>A0AAD5ZH85</accession>
<organism evidence="8 9">
    <name type="scientific">Rhynchospora tenuis</name>
    <dbReference type="NCBI Taxonomy" id="198213"/>
    <lineage>
        <taxon>Eukaryota</taxon>
        <taxon>Viridiplantae</taxon>
        <taxon>Streptophyta</taxon>
        <taxon>Embryophyta</taxon>
        <taxon>Tracheophyta</taxon>
        <taxon>Spermatophyta</taxon>
        <taxon>Magnoliopsida</taxon>
        <taxon>Liliopsida</taxon>
        <taxon>Poales</taxon>
        <taxon>Cyperaceae</taxon>
        <taxon>Cyperoideae</taxon>
        <taxon>Rhynchosporeae</taxon>
        <taxon>Rhynchospora</taxon>
    </lineage>
</organism>
<evidence type="ECO:0000256" key="6">
    <source>
        <dbReference type="RuleBase" id="RU003718"/>
    </source>
</evidence>
<proteinExistence type="inferred from homology"/>
<comment type="caution">
    <text evidence="8">The sequence shown here is derived from an EMBL/GenBank/DDBJ whole genome shotgun (WGS) entry which is preliminary data.</text>
</comment>
<dbReference type="Pfam" id="PF00201">
    <property type="entry name" value="UDPGT"/>
    <property type="match status" value="1"/>
</dbReference>
<dbReference type="Gene3D" id="3.40.50.2000">
    <property type="entry name" value="Glycogen Phosphorylase B"/>
    <property type="match status" value="2"/>
</dbReference>
<dbReference type="PROSITE" id="PS00375">
    <property type="entry name" value="UDPGT"/>
    <property type="match status" value="1"/>
</dbReference>
<dbReference type="FunFam" id="3.40.50.2000:FF:000057">
    <property type="entry name" value="Glycosyltransferase"/>
    <property type="match status" value="1"/>
</dbReference>
<dbReference type="InterPro" id="IPR002213">
    <property type="entry name" value="UDP_glucos_trans"/>
</dbReference>
<keyword evidence="3 6" id="KW-0328">Glycosyltransferase</keyword>
<evidence type="ECO:0000256" key="3">
    <source>
        <dbReference type="ARBA" id="ARBA00022676"/>
    </source>
</evidence>
<dbReference type="EC" id="2.4.1.-" evidence="7"/>
<name>A0AAD5ZH85_9POAL</name>
<keyword evidence="9" id="KW-1185">Reference proteome</keyword>
<evidence type="ECO:0000256" key="2">
    <source>
        <dbReference type="ARBA" id="ARBA00022575"/>
    </source>
</evidence>
<evidence type="ECO:0000313" key="9">
    <source>
        <dbReference type="Proteomes" id="UP001210211"/>
    </source>
</evidence>
<dbReference type="PANTHER" id="PTHR11926">
    <property type="entry name" value="GLUCOSYL/GLUCURONOSYL TRANSFERASES"/>
    <property type="match status" value="1"/>
</dbReference>
<dbReference type="InterPro" id="IPR035595">
    <property type="entry name" value="UDP_glycos_trans_CS"/>
</dbReference>
<evidence type="ECO:0000256" key="7">
    <source>
        <dbReference type="RuleBase" id="RU362057"/>
    </source>
</evidence>
<comment type="function">
    <text evidence="5">Involved in the detoxification of the Fusarium mycotoxin deoxynivalenol by the transfer of glucose from UDP-D-glucose to the hydroxyl group at C-3, forming deoxynivalenol-3-O-beta-D-glucoside.</text>
</comment>
<gene>
    <name evidence="8" type="ORF">LUZ61_001587</name>
</gene>
<evidence type="ECO:0000256" key="4">
    <source>
        <dbReference type="ARBA" id="ARBA00022679"/>
    </source>
</evidence>
<dbReference type="GO" id="GO:0080043">
    <property type="term" value="F:quercetin 3-O-glucosyltransferase activity"/>
    <property type="evidence" value="ECO:0007669"/>
    <property type="project" value="TreeGrafter"/>
</dbReference>
<dbReference type="GO" id="GO:0098754">
    <property type="term" value="P:detoxification"/>
    <property type="evidence" value="ECO:0007669"/>
    <property type="project" value="UniProtKB-ARBA"/>
</dbReference>
<evidence type="ECO:0000313" key="8">
    <source>
        <dbReference type="EMBL" id="KAJ3697882.1"/>
    </source>
</evidence>
<dbReference type="FunFam" id="3.40.50.2000:FF:000019">
    <property type="entry name" value="Glycosyltransferase"/>
    <property type="match status" value="1"/>
</dbReference>
<dbReference type="GO" id="GO:0080044">
    <property type="term" value="F:quercetin 7-O-glucosyltransferase activity"/>
    <property type="evidence" value="ECO:0007669"/>
    <property type="project" value="TreeGrafter"/>
</dbReference>
<dbReference type="PANTHER" id="PTHR11926:SF1553">
    <property type="entry name" value="GLYCOSYLTRANSFERASE"/>
    <property type="match status" value="1"/>
</dbReference>